<dbReference type="OrthoDB" id="2527272at2759"/>
<proteinExistence type="predicted"/>
<dbReference type="AlphaFoldDB" id="A0A9P6DCZ7"/>
<reference evidence="1" key="1">
    <citation type="submission" date="2020-11" db="EMBL/GenBank/DDBJ databases">
        <authorList>
            <consortium name="DOE Joint Genome Institute"/>
            <person name="Ahrendt S."/>
            <person name="Riley R."/>
            <person name="Andreopoulos W."/>
            <person name="Labutti K."/>
            <person name="Pangilinan J."/>
            <person name="Ruiz-Duenas F.J."/>
            <person name="Barrasa J.M."/>
            <person name="Sanchez-Garcia M."/>
            <person name="Camarero S."/>
            <person name="Miyauchi S."/>
            <person name="Serrano A."/>
            <person name="Linde D."/>
            <person name="Babiker R."/>
            <person name="Drula E."/>
            <person name="Ayuso-Fernandez I."/>
            <person name="Pacheco R."/>
            <person name="Padilla G."/>
            <person name="Ferreira P."/>
            <person name="Barriuso J."/>
            <person name="Kellner H."/>
            <person name="Castanera R."/>
            <person name="Alfaro M."/>
            <person name="Ramirez L."/>
            <person name="Pisabarro A.G."/>
            <person name="Kuo A."/>
            <person name="Tritt A."/>
            <person name="Lipzen A."/>
            <person name="He G."/>
            <person name="Yan M."/>
            <person name="Ng V."/>
            <person name="Cullen D."/>
            <person name="Martin F."/>
            <person name="Rosso M.-N."/>
            <person name="Henrissat B."/>
            <person name="Hibbett D."/>
            <person name="Martinez A.T."/>
            <person name="Grigoriev I.V."/>
        </authorList>
    </citation>
    <scope>NUCLEOTIDE SEQUENCE</scope>
    <source>
        <strain evidence="1">ATCC 90797</strain>
    </source>
</reference>
<comment type="caution">
    <text evidence="1">The sequence shown here is derived from an EMBL/GenBank/DDBJ whole genome shotgun (WGS) entry which is preliminary data.</text>
</comment>
<protein>
    <submittedName>
        <fullName evidence="1">Uncharacterized protein</fullName>
    </submittedName>
</protein>
<keyword evidence="2" id="KW-1185">Reference proteome</keyword>
<gene>
    <name evidence="1" type="ORF">BDN71DRAFT_1502315</name>
</gene>
<dbReference type="Proteomes" id="UP000807025">
    <property type="component" value="Unassembled WGS sequence"/>
</dbReference>
<accession>A0A9P6DCZ7</accession>
<dbReference type="EMBL" id="MU154528">
    <property type="protein sequence ID" value="KAF9500227.1"/>
    <property type="molecule type" value="Genomic_DNA"/>
</dbReference>
<name>A0A9P6DCZ7_PLEER</name>
<evidence type="ECO:0000313" key="2">
    <source>
        <dbReference type="Proteomes" id="UP000807025"/>
    </source>
</evidence>
<organism evidence="1 2">
    <name type="scientific">Pleurotus eryngii</name>
    <name type="common">Boletus of the steppes</name>
    <dbReference type="NCBI Taxonomy" id="5323"/>
    <lineage>
        <taxon>Eukaryota</taxon>
        <taxon>Fungi</taxon>
        <taxon>Dikarya</taxon>
        <taxon>Basidiomycota</taxon>
        <taxon>Agaricomycotina</taxon>
        <taxon>Agaricomycetes</taxon>
        <taxon>Agaricomycetidae</taxon>
        <taxon>Agaricales</taxon>
        <taxon>Pleurotineae</taxon>
        <taxon>Pleurotaceae</taxon>
        <taxon>Pleurotus</taxon>
    </lineage>
</organism>
<evidence type="ECO:0000313" key="1">
    <source>
        <dbReference type="EMBL" id="KAF9500227.1"/>
    </source>
</evidence>
<sequence>MFWADHESLNNPPNDCHLAVHLPDAKYLKPLSSFHASTAAVTEFWNYFFVQPSVATFKLTCRHTWKAFVLESIQLLAEPSGAELLFVNNMAVKDLVTAAYKYLGDGGVICSAEGHSCDECCHAFRMWLM</sequence>